<proteinExistence type="predicted"/>
<dbReference type="EMBL" id="FOUB01000057">
    <property type="protein sequence ID" value="SFM82518.1"/>
    <property type="molecule type" value="Genomic_DNA"/>
</dbReference>
<evidence type="ECO:0000313" key="1">
    <source>
        <dbReference type="EMBL" id="SFM82518.1"/>
    </source>
</evidence>
<organism evidence="1 2">
    <name type="scientific">Nitrosomonas communis</name>
    <dbReference type="NCBI Taxonomy" id="44574"/>
    <lineage>
        <taxon>Bacteria</taxon>
        <taxon>Pseudomonadati</taxon>
        <taxon>Pseudomonadota</taxon>
        <taxon>Betaproteobacteria</taxon>
        <taxon>Nitrosomonadales</taxon>
        <taxon>Nitrosomonadaceae</taxon>
        <taxon>Nitrosomonas</taxon>
    </lineage>
</organism>
<dbReference type="Proteomes" id="UP000183287">
    <property type="component" value="Unassembled WGS sequence"/>
</dbReference>
<sequence length="416" mass="47172">MTILKLKQIDEVAHLIPGTAEAMVKQVESLSKSEQKIFTKALSHLADGKRIPLKLLNEVLPLFEKLNIKYHLEWDELFDEILGHFRHRKLQEQYYKYLDIHSRTEAEVTPSQWARRTRGGSARLFRLMLGENYFKNIGKSKGGVKIFVKLADVVRPDSLDDVKLGILLTMLKANPKLLFRRLDKFFASDNYSNTLVNLGHMNNAKGNIGEIIALVEQRAIVRELIATYATLPFAKNIDLVTGIIVKGQGEFSDNFIGYIDDAGDLNVLAIIEVKNWADRKLGLEKAKLQFFEWLEGGIDEGVTLTMTYRENEKKFVYDPELNSDEVKKVKGIFRSKKYILYIGKENLGSVHRYAVGYSGRSPMGLDFDTHMHGGGRITFDDGKRTVGQVQVRPVEGVTTAELDYLAALLLKSKGQF</sequence>
<name>A0A1I4U0C4_9PROT</name>
<gene>
    <name evidence="1" type="ORF">SAMN05421863_105720</name>
</gene>
<accession>A0A1I4U0C4</accession>
<keyword evidence="2" id="KW-1185">Reference proteome</keyword>
<reference evidence="2" key="1">
    <citation type="submission" date="2016-10" db="EMBL/GenBank/DDBJ databases">
        <authorList>
            <person name="Varghese N."/>
            <person name="Submissions S."/>
        </authorList>
    </citation>
    <scope>NUCLEOTIDE SEQUENCE [LARGE SCALE GENOMIC DNA]</scope>
    <source>
        <strain evidence="2">Nm44</strain>
    </source>
</reference>
<evidence type="ECO:0000313" key="2">
    <source>
        <dbReference type="Proteomes" id="UP000183287"/>
    </source>
</evidence>
<protein>
    <submittedName>
        <fullName evidence="1">Uncharacterized protein</fullName>
    </submittedName>
</protein>
<dbReference type="RefSeq" id="WP_074906621.1">
    <property type="nucleotide sequence ID" value="NZ_FOUB01000057.1"/>
</dbReference>
<dbReference type="AlphaFoldDB" id="A0A1I4U0C4"/>